<proteinExistence type="predicted"/>
<name>A0ABZ2KAE4_9BACT</name>
<gene>
    <name evidence="2" type="ORF">LZC95_02120</name>
</gene>
<evidence type="ECO:0000313" key="3">
    <source>
        <dbReference type="Proteomes" id="UP001379533"/>
    </source>
</evidence>
<sequence>MARTARDRPPPSMEMLVHVVADSVDALDRGEFTLVVSPNPGSPQAGATVGRFAYCLPGAERLRHTLQTMSGSHLSQLPVQLHFQVEANRLLAWLRAPGPDPLLDMACDVVELVRAFHDGYGAPWSSWLTAAYTKQHAHHRAFVARRREALKRISLDGMAKPEDAWPRVQLGIDPKSESEVIAIARGAVQAHLDRRRAMA</sequence>
<accession>A0ABZ2KAE4</accession>
<dbReference type="Proteomes" id="UP001379533">
    <property type="component" value="Chromosome"/>
</dbReference>
<dbReference type="EMBL" id="CP089982">
    <property type="protein sequence ID" value="WXA95637.1"/>
    <property type="molecule type" value="Genomic_DNA"/>
</dbReference>
<dbReference type="InterPro" id="IPR006827">
    <property type="entry name" value="Lant_deHydtase_N"/>
</dbReference>
<organism evidence="2 3">
    <name type="scientific">Pendulispora brunnea</name>
    <dbReference type="NCBI Taxonomy" id="2905690"/>
    <lineage>
        <taxon>Bacteria</taxon>
        <taxon>Pseudomonadati</taxon>
        <taxon>Myxococcota</taxon>
        <taxon>Myxococcia</taxon>
        <taxon>Myxococcales</taxon>
        <taxon>Sorangiineae</taxon>
        <taxon>Pendulisporaceae</taxon>
        <taxon>Pendulispora</taxon>
    </lineage>
</organism>
<protein>
    <submittedName>
        <fullName evidence="2">Lantibiotic dehydratase family protein</fullName>
    </submittedName>
</protein>
<evidence type="ECO:0000313" key="2">
    <source>
        <dbReference type="EMBL" id="WXA95637.1"/>
    </source>
</evidence>
<feature type="domain" description="Lantibiotic dehydratase N-terminal" evidence="1">
    <location>
        <begin position="4"/>
        <end position="89"/>
    </location>
</feature>
<evidence type="ECO:0000259" key="1">
    <source>
        <dbReference type="Pfam" id="PF04738"/>
    </source>
</evidence>
<reference evidence="2 3" key="1">
    <citation type="submission" date="2021-12" db="EMBL/GenBank/DDBJ databases">
        <title>Discovery of the Pendulisporaceae a myxobacterial family with distinct sporulation behavior and unique specialized metabolism.</title>
        <authorList>
            <person name="Garcia R."/>
            <person name="Popoff A."/>
            <person name="Bader C.D."/>
            <person name="Loehr J."/>
            <person name="Walesch S."/>
            <person name="Walt C."/>
            <person name="Boldt J."/>
            <person name="Bunk B."/>
            <person name="Haeckl F.J.F.P.J."/>
            <person name="Gunesch A.P."/>
            <person name="Birkelbach J."/>
            <person name="Nuebel U."/>
            <person name="Pietschmann T."/>
            <person name="Bach T."/>
            <person name="Mueller R."/>
        </authorList>
    </citation>
    <scope>NUCLEOTIDE SEQUENCE [LARGE SCALE GENOMIC DNA]</scope>
    <source>
        <strain evidence="2 3">MSr12523</strain>
    </source>
</reference>
<dbReference type="Pfam" id="PF04738">
    <property type="entry name" value="Lant_dehydr_N"/>
    <property type="match status" value="1"/>
</dbReference>
<dbReference type="RefSeq" id="WP_394846244.1">
    <property type="nucleotide sequence ID" value="NZ_CP089982.1"/>
</dbReference>
<keyword evidence="3" id="KW-1185">Reference proteome</keyword>